<dbReference type="EMBL" id="QQAY01000001">
    <property type="protein sequence ID" value="RDI48010.1"/>
    <property type="molecule type" value="Genomic_DNA"/>
</dbReference>
<evidence type="ECO:0000313" key="2">
    <source>
        <dbReference type="EMBL" id="RDI48010.1"/>
    </source>
</evidence>
<sequence>MEVAKIKRTLGIVVLVICLSIEIIYLYEKHKYENKVMQTLYKEGVNENEIYQIKTGFNKFGYWSGVIFSDEKDVIYIYEKNEKNKEIFQTGYDSLKSESKLKHYVGE</sequence>
<name>A0A370GXM6_9BACI</name>
<dbReference type="OrthoDB" id="2738731at2"/>
<evidence type="ECO:0008006" key="4">
    <source>
        <dbReference type="Google" id="ProtNLM"/>
    </source>
</evidence>
<protein>
    <recommendedName>
        <fullName evidence="4">DUF3139 domain-containing protein</fullName>
    </recommendedName>
</protein>
<gene>
    <name evidence="2" type="ORF">DFR59_101679</name>
</gene>
<keyword evidence="1" id="KW-0812">Transmembrane</keyword>
<evidence type="ECO:0000256" key="1">
    <source>
        <dbReference type="SAM" id="Phobius"/>
    </source>
</evidence>
<keyword evidence="3" id="KW-1185">Reference proteome</keyword>
<keyword evidence="1" id="KW-0472">Membrane</keyword>
<dbReference type="RefSeq" id="WP_114744200.1">
    <property type="nucleotide sequence ID" value="NZ_QQAY01000001.1"/>
</dbReference>
<feature type="transmembrane region" description="Helical" evidence="1">
    <location>
        <begin position="6"/>
        <end position="27"/>
    </location>
</feature>
<proteinExistence type="predicted"/>
<comment type="caution">
    <text evidence="2">The sequence shown here is derived from an EMBL/GenBank/DDBJ whole genome shotgun (WGS) entry which is preliminary data.</text>
</comment>
<reference evidence="2 3" key="1">
    <citation type="submission" date="2018-07" db="EMBL/GenBank/DDBJ databases">
        <title>Genomic Encyclopedia of Type Strains, Phase IV (KMG-IV): sequencing the most valuable type-strain genomes for metagenomic binning, comparative biology and taxonomic classification.</title>
        <authorList>
            <person name="Goeker M."/>
        </authorList>
    </citation>
    <scope>NUCLEOTIDE SEQUENCE [LARGE SCALE GENOMIC DNA]</scope>
    <source>
        <strain evidence="2 3">DSM 25281</strain>
    </source>
</reference>
<dbReference type="Proteomes" id="UP000255326">
    <property type="component" value="Unassembled WGS sequence"/>
</dbReference>
<organism evidence="2 3">
    <name type="scientific">Falsibacillus pallidus</name>
    <dbReference type="NCBI Taxonomy" id="493781"/>
    <lineage>
        <taxon>Bacteria</taxon>
        <taxon>Bacillati</taxon>
        <taxon>Bacillota</taxon>
        <taxon>Bacilli</taxon>
        <taxon>Bacillales</taxon>
        <taxon>Bacillaceae</taxon>
        <taxon>Falsibacillus</taxon>
    </lineage>
</organism>
<evidence type="ECO:0000313" key="3">
    <source>
        <dbReference type="Proteomes" id="UP000255326"/>
    </source>
</evidence>
<accession>A0A370GXM6</accession>
<keyword evidence="1" id="KW-1133">Transmembrane helix</keyword>
<dbReference type="AlphaFoldDB" id="A0A370GXM6"/>